<dbReference type="EMBL" id="PJQM01005586">
    <property type="protein sequence ID" value="RCH81292.1"/>
    <property type="molecule type" value="Genomic_DNA"/>
</dbReference>
<keyword evidence="2" id="KW-1185">Reference proteome</keyword>
<reference evidence="1 2" key="1">
    <citation type="journal article" date="2018" name="G3 (Bethesda)">
        <title>Phylogenetic and Phylogenomic Definition of Rhizopus Species.</title>
        <authorList>
            <person name="Gryganskyi A.P."/>
            <person name="Golan J."/>
            <person name="Dolatabadi S."/>
            <person name="Mondo S."/>
            <person name="Robb S."/>
            <person name="Idnurm A."/>
            <person name="Muszewska A."/>
            <person name="Steczkiewicz K."/>
            <person name="Masonjones S."/>
            <person name="Liao H.L."/>
            <person name="Gajdeczka M.T."/>
            <person name="Anike F."/>
            <person name="Vuek A."/>
            <person name="Anishchenko I.M."/>
            <person name="Voigt K."/>
            <person name="de Hoog G.S."/>
            <person name="Smith M.E."/>
            <person name="Heitman J."/>
            <person name="Vilgalys R."/>
            <person name="Stajich J.E."/>
        </authorList>
    </citation>
    <scope>NUCLEOTIDE SEQUENCE [LARGE SCALE GENOMIC DNA]</scope>
    <source>
        <strain evidence="1 2">LSU 92-RS-03</strain>
    </source>
</reference>
<comment type="caution">
    <text evidence="1">The sequence shown here is derived from an EMBL/GenBank/DDBJ whole genome shotgun (WGS) entry which is preliminary data.</text>
</comment>
<dbReference type="AlphaFoldDB" id="A0A367IUF9"/>
<dbReference type="OrthoDB" id="29098at2759"/>
<dbReference type="Proteomes" id="UP000253551">
    <property type="component" value="Unassembled WGS sequence"/>
</dbReference>
<gene>
    <name evidence="1" type="ORF">CU098_001055</name>
</gene>
<evidence type="ECO:0000313" key="2">
    <source>
        <dbReference type="Proteomes" id="UP000253551"/>
    </source>
</evidence>
<accession>A0A367IUF9</accession>
<protein>
    <submittedName>
        <fullName evidence="1">Uncharacterized protein</fullName>
    </submittedName>
</protein>
<dbReference type="STRING" id="4846.A0A367IUF9"/>
<name>A0A367IUF9_RHIST</name>
<proteinExistence type="predicted"/>
<sequence length="103" mass="11880">QDQDLMKLEAVYIISNYLNKEWFDKLLNHFNLIEPKEKEAELLTNYATNASPAAFFKRVHPDEMLVNSSVAKKKKPDVPRSLSKVNTKGMKSLTSFFTTTKKQ</sequence>
<organism evidence="1 2">
    <name type="scientific">Rhizopus stolonifer</name>
    <name type="common">Rhizopus nigricans</name>
    <dbReference type="NCBI Taxonomy" id="4846"/>
    <lineage>
        <taxon>Eukaryota</taxon>
        <taxon>Fungi</taxon>
        <taxon>Fungi incertae sedis</taxon>
        <taxon>Mucoromycota</taxon>
        <taxon>Mucoromycotina</taxon>
        <taxon>Mucoromycetes</taxon>
        <taxon>Mucorales</taxon>
        <taxon>Mucorineae</taxon>
        <taxon>Rhizopodaceae</taxon>
        <taxon>Rhizopus</taxon>
    </lineage>
</organism>
<feature type="non-terminal residue" evidence="1">
    <location>
        <position position="1"/>
    </location>
</feature>
<evidence type="ECO:0000313" key="1">
    <source>
        <dbReference type="EMBL" id="RCH81292.1"/>
    </source>
</evidence>